<dbReference type="InterPro" id="IPR002938">
    <property type="entry name" value="FAD-bd"/>
</dbReference>
<evidence type="ECO:0000259" key="4">
    <source>
        <dbReference type="Pfam" id="PF01494"/>
    </source>
</evidence>
<name>A0A9Q8P8A3_PASFU</name>
<keyword evidence="1" id="KW-0285">Flavoprotein</keyword>
<dbReference type="OrthoDB" id="10016252at2759"/>
<evidence type="ECO:0000313" key="6">
    <source>
        <dbReference type="Proteomes" id="UP000756132"/>
    </source>
</evidence>
<accession>A0A9Q8P8A3</accession>
<reference evidence="5" key="2">
    <citation type="journal article" date="2022" name="Microb. Genom.">
        <title>A chromosome-scale genome assembly of the tomato pathogen Cladosporium fulvum reveals a compartmentalized genome architecture and the presence of a dispensable chromosome.</title>
        <authorList>
            <person name="Zaccaron A.Z."/>
            <person name="Chen L.H."/>
            <person name="Samaras A."/>
            <person name="Stergiopoulos I."/>
        </authorList>
    </citation>
    <scope>NUCLEOTIDE SEQUENCE</scope>
    <source>
        <strain evidence="5">Race5_Kim</strain>
    </source>
</reference>
<evidence type="ECO:0000256" key="1">
    <source>
        <dbReference type="ARBA" id="ARBA00022630"/>
    </source>
</evidence>
<dbReference type="AlphaFoldDB" id="A0A9Q8P8A3"/>
<proteinExistence type="predicted"/>
<dbReference type="InterPro" id="IPR036188">
    <property type="entry name" value="FAD/NAD-bd_sf"/>
</dbReference>
<dbReference type="EMBL" id="CP090166">
    <property type="protein sequence ID" value="UJO17010.1"/>
    <property type="molecule type" value="Genomic_DNA"/>
</dbReference>
<reference evidence="5" key="1">
    <citation type="submission" date="2021-12" db="EMBL/GenBank/DDBJ databases">
        <authorList>
            <person name="Zaccaron A."/>
            <person name="Stergiopoulos I."/>
        </authorList>
    </citation>
    <scope>NUCLEOTIDE SEQUENCE</scope>
    <source>
        <strain evidence="5">Race5_Kim</strain>
    </source>
</reference>
<dbReference type="KEGG" id="ffu:CLAFUR5_03923"/>
<dbReference type="GO" id="GO:0071949">
    <property type="term" value="F:FAD binding"/>
    <property type="evidence" value="ECO:0007669"/>
    <property type="project" value="InterPro"/>
</dbReference>
<feature type="domain" description="FAD-binding" evidence="4">
    <location>
        <begin position="1"/>
        <end position="69"/>
    </location>
</feature>
<gene>
    <name evidence="5" type="ORF">CLAFUR5_03923</name>
</gene>
<dbReference type="GeneID" id="71983801"/>
<evidence type="ECO:0000256" key="3">
    <source>
        <dbReference type="ARBA" id="ARBA00023002"/>
    </source>
</evidence>
<evidence type="ECO:0000256" key="2">
    <source>
        <dbReference type="ARBA" id="ARBA00022827"/>
    </source>
</evidence>
<sequence>MAKHLARYDNAEVLLDHEVVSIGQDEKEAWLDVQTPDGEKQISATYIIGYDGGGSKIRKELLGCDSFPGMTWSNQIVATNVYYPRFRKSFWVKTIG</sequence>
<keyword evidence="6" id="KW-1185">Reference proteome</keyword>
<organism evidence="5 6">
    <name type="scientific">Passalora fulva</name>
    <name type="common">Tomato leaf mold</name>
    <name type="synonym">Cladosporium fulvum</name>
    <dbReference type="NCBI Taxonomy" id="5499"/>
    <lineage>
        <taxon>Eukaryota</taxon>
        <taxon>Fungi</taxon>
        <taxon>Dikarya</taxon>
        <taxon>Ascomycota</taxon>
        <taxon>Pezizomycotina</taxon>
        <taxon>Dothideomycetes</taxon>
        <taxon>Dothideomycetidae</taxon>
        <taxon>Mycosphaerellales</taxon>
        <taxon>Mycosphaerellaceae</taxon>
        <taxon>Fulvia</taxon>
    </lineage>
</organism>
<dbReference type="Proteomes" id="UP000756132">
    <property type="component" value="Chromosome 4"/>
</dbReference>
<dbReference type="GO" id="GO:0004497">
    <property type="term" value="F:monooxygenase activity"/>
    <property type="evidence" value="ECO:0007669"/>
    <property type="project" value="UniProtKB-KW"/>
</dbReference>
<dbReference type="Pfam" id="PF01494">
    <property type="entry name" value="FAD_binding_3"/>
    <property type="match status" value="1"/>
</dbReference>
<dbReference type="Gene3D" id="3.50.50.60">
    <property type="entry name" value="FAD/NAD(P)-binding domain"/>
    <property type="match status" value="1"/>
</dbReference>
<dbReference type="SUPFAM" id="SSF51905">
    <property type="entry name" value="FAD/NAD(P)-binding domain"/>
    <property type="match status" value="1"/>
</dbReference>
<keyword evidence="3" id="KW-0560">Oxidoreductase</keyword>
<dbReference type="RefSeq" id="XP_047761376.1">
    <property type="nucleotide sequence ID" value="XM_047903071.1"/>
</dbReference>
<keyword evidence="5" id="KW-0503">Monooxygenase</keyword>
<keyword evidence="2" id="KW-0274">FAD</keyword>
<evidence type="ECO:0000313" key="5">
    <source>
        <dbReference type="EMBL" id="UJO17010.1"/>
    </source>
</evidence>
<protein>
    <submittedName>
        <fullName evidence="5">FAD-dependent monooxygenase terC</fullName>
    </submittedName>
</protein>